<name>A0A3M8DAW1_9BACL</name>
<dbReference type="Proteomes" id="UP000271031">
    <property type="component" value="Unassembled WGS sequence"/>
</dbReference>
<accession>A0A3M8DAW1</accession>
<organism evidence="1 2">
    <name type="scientific">Brevibacillus fluminis</name>
    <dbReference type="NCBI Taxonomy" id="511487"/>
    <lineage>
        <taxon>Bacteria</taxon>
        <taxon>Bacillati</taxon>
        <taxon>Bacillota</taxon>
        <taxon>Bacilli</taxon>
        <taxon>Bacillales</taxon>
        <taxon>Paenibacillaceae</taxon>
        <taxon>Brevibacillus</taxon>
    </lineage>
</organism>
<dbReference type="RefSeq" id="WP_122919588.1">
    <property type="nucleotide sequence ID" value="NZ_RHHQ01000015.1"/>
</dbReference>
<evidence type="ECO:0008006" key="3">
    <source>
        <dbReference type="Google" id="ProtNLM"/>
    </source>
</evidence>
<gene>
    <name evidence="1" type="ORF">EDM56_19540</name>
</gene>
<keyword evidence="2" id="KW-1185">Reference proteome</keyword>
<dbReference type="EMBL" id="RHHQ01000015">
    <property type="protein sequence ID" value="RNB85103.1"/>
    <property type="molecule type" value="Genomic_DNA"/>
</dbReference>
<dbReference type="OrthoDB" id="4868247at2"/>
<dbReference type="AlphaFoldDB" id="A0A3M8DAW1"/>
<proteinExistence type="predicted"/>
<dbReference type="InterPro" id="IPR025833">
    <property type="entry name" value="GDYXXLXY"/>
</dbReference>
<evidence type="ECO:0000313" key="2">
    <source>
        <dbReference type="Proteomes" id="UP000271031"/>
    </source>
</evidence>
<dbReference type="Pfam" id="PF14345">
    <property type="entry name" value="GDYXXLXY"/>
    <property type="match status" value="1"/>
</dbReference>
<protein>
    <recommendedName>
        <fullName evidence="3">GDYXXLXY domain-containing protein</fullName>
    </recommendedName>
</protein>
<evidence type="ECO:0000313" key="1">
    <source>
        <dbReference type="EMBL" id="RNB85103.1"/>
    </source>
</evidence>
<comment type="caution">
    <text evidence="1">The sequence shown here is derived from an EMBL/GenBank/DDBJ whole genome shotgun (WGS) entry which is preliminary data.</text>
</comment>
<sequence length="171" mass="19188">MNKRLLLIIALQIALLLAIVGKYQYVALTGQSVLLKTAPVDPVDPFYGDYVVLNYEIARIDGTSVPHDVTQEDQDHQVYVILQQKTNPWHEAVGVYRSLPKLAQGQIALKGTLRYVDSEGTREISIGYGIERYYVPENTGHEIEDRRDQLTMVEVKVSGSGDAVIARLVYK</sequence>
<reference evidence="1 2" key="1">
    <citation type="submission" date="2018-10" db="EMBL/GenBank/DDBJ databases">
        <title>Phylogenomics of Brevibacillus.</title>
        <authorList>
            <person name="Dunlap C."/>
        </authorList>
    </citation>
    <scope>NUCLEOTIDE SEQUENCE [LARGE SCALE GENOMIC DNA]</scope>
    <source>
        <strain evidence="1 2">JCM 15716</strain>
    </source>
</reference>